<dbReference type="InterPro" id="IPR004331">
    <property type="entry name" value="SPX_dom"/>
</dbReference>
<gene>
    <name evidence="5" type="ORF">MBM_06880</name>
</gene>
<dbReference type="AlphaFoldDB" id="K1XR86"/>
<dbReference type="PANTHER" id="PTHR23327:SF51">
    <property type="entry name" value="TRANSCRIPTIONAL REGULATOR OF YEAST FORM ADHERENCE 3"/>
    <property type="match status" value="1"/>
</dbReference>
<dbReference type="SMART" id="SM00184">
    <property type="entry name" value="RING"/>
    <property type="match status" value="1"/>
</dbReference>
<dbReference type="EMBL" id="JH921443">
    <property type="protein sequence ID" value="EKD15119.1"/>
    <property type="molecule type" value="Genomic_DNA"/>
</dbReference>
<dbReference type="PROSITE" id="PS50089">
    <property type="entry name" value="ZF_RING_2"/>
    <property type="match status" value="1"/>
</dbReference>
<keyword evidence="6" id="KW-1185">Reference proteome</keyword>
<dbReference type="GO" id="GO:0008270">
    <property type="term" value="F:zinc ion binding"/>
    <property type="evidence" value="ECO:0007669"/>
    <property type="project" value="UniProtKB-KW"/>
</dbReference>
<protein>
    <submittedName>
        <fullName evidence="5">Ring-14 protein</fullName>
    </submittedName>
</protein>
<proteinExistence type="predicted"/>
<dbReference type="OMA" id="CIRCLIV"/>
<organism evidence="5 6">
    <name type="scientific">Marssonina brunnea f. sp. multigermtubi (strain MB_m1)</name>
    <name type="common">Marssonina leaf spot fungus</name>
    <dbReference type="NCBI Taxonomy" id="1072389"/>
    <lineage>
        <taxon>Eukaryota</taxon>
        <taxon>Fungi</taxon>
        <taxon>Dikarya</taxon>
        <taxon>Ascomycota</taxon>
        <taxon>Pezizomycotina</taxon>
        <taxon>Leotiomycetes</taxon>
        <taxon>Helotiales</taxon>
        <taxon>Drepanopezizaceae</taxon>
        <taxon>Drepanopeziza</taxon>
    </lineage>
</organism>
<keyword evidence="1" id="KW-0862">Zinc</keyword>
<sequence>MKFGHKFADAMANEGWPQTWVNSAIPYKGLKKVLKQIQAELEALGLDAATLTQLRQPNLDEEGRHRSGVAFQYNFKDQETLVPKLTFFVDFTDGEAVNALLTPATRNYLRVAAQERLGNSLDGQAETPPPSTPSSEEQVYFIKELHYSSSSVAAEVLENTQRVEIPLNFDSKFFELLQNDIVSLDKLQAKEQTILLDDIQALSRSLTRVAMPTRFPLFQHSDLYRWRELFELYLRANIFFSTNETDSGVRDYAKAKEQLQWFQTELGKRGIEAKFKLGESRLSLARFVKINMNLLLNLNFQEYNQNAIRKILKSKPPGRWVFSGDESSDDCPEFDKKTSLGAAKMFPNLFLAHTIMSGTIATAVCQQVTQDLIGIVPQVDDYTCPVCSDIHYRAVRLDCRHILCIRCTIVLQRVEYSRALCPICRSDTLLSATIDNLDLKMECYLERFFKKEVRSKQIQNQTARGREEFGINYKHPTEQSCIVQ</sequence>
<dbReference type="InParanoid" id="K1XR86"/>
<dbReference type="Proteomes" id="UP000006753">
    <property type="component" value="Unassembled WGS sequence"/>
</dbReference>
<evidence type="ECO:0000259" key="4">
    <source>
        <dbReference type="PROSITE" id="PS51382"/>
    </source>
</evidence>
<feature type="coiled-coil region" evidence="2">
    <location>
        <begin position="27"/>
        <end position="54"/>
    </location>
</feature>
<dbReference type="Gene3D" id="3.30.40.10">
    <property type="entry name" value="Zinc/RING finger domain, C3HC4 (zinc finger)"/>
    <property type="match status" value="1"/>
</dbReference>
<evidence type="ECO:0000313" key="5">
    <source>
        <dbReference type="EMBL" id="EKD15119.1"/>
    </source>
</evidence>
<dbReference type="PANTHER" id="PTHR23327">
    <property type="entry name" value="RING FINGER PROTEIN 127"/>
    <property type="match status" value="1"/>
</dbReference>
<feature type="domain" description="SPX" evidence="4">
    <location>
        <begin position="1"/>
        <end position="329"/>
    </location>
</feature>
<keyword evidence="1" id="KW-0863">Zinc-finger</keyword>
<dbReference type="InterPro" id="IPR001841">
    <property type="entry name" value="Znf_RING"/>
</dbReference>
<evidence type="ECO:0000313" key="6">
    <source>
        <dbReference type="Proteomes" id="UP000006753"/>
    </source>
</evidence>
<dbReference type="Pfam" id="PF03105">
    <property type="entry name" value="SPX"/>
    <property type="match status" value="1"/>
</dbReference>
<evidence type="ECO:0000256" key="2">
    <source>
        <dbReference type="SAM" id="Coils"/>
    </source>
</evidence>
<keyword evidence="2" id="KW-0175">Coiled coil</keyword>
<dbReference type="STRING" id="1072389.K1XR86"/>
<dbReference type="KEGG" id="mbe:MBM_06880"/>
<dbReference type="SUPFAM" id="SSF57850">
    <property type="entry name" value="RING/U-box"/>
    <property type="match status" value="1"/>
</dbReference>
<feature type="domain" description="RING-type" evidence="3">
    <location>
        <begin position="384"/>
        <end position="425"/>
    </location>
</feature>
<evidence type="ECO:0000256" key="1">
    <source>
        <dbReference type="PROSITE-ProRule" id="PRU00175"/>
    </source>
</evidence>
<name>K1XR86_MARBU</name>
<accession>K1XR86</accession>
<dbReference type="eggNOG" id="KOG4159">
    <property type="taxonomic scope" value="Eukaryota"/>
</dbReference>
<dbReference type="HOGENOM" id="CLU_017137_2_1_1"/>
<dbReference type="OrthoDB" id="5588846at2759"/>
<dbReference type="PROSITE" id="PS51382">
    <property type="entry name" value="SPX"/>
    <property type="match status" value="1"/>
</dbReference>
<evidence type="ECO:0000259" key="3">
    <source>
        <dbReference type="PROSITE" id="PS50089"/>
    </source>
</evidence>
<reference evidence="5 6" key="1">
    <citation type="journal article" date="2012" name="BMC Genomics">
        <title>Sequencing the genome of Marssonina brunnea reveals fungus-poplar co-evolution.</title>
        <authorList>
            <person name="Zhu S."/>
            <person name="Cao Y.-Z."/>
            <person name="Jiang C."/>
            <person name="Tan B.-Y."/>
            <person name="Wang Z."/>
            <person name="Feng S."/>
            <person name="Zhang L."/>
            <person name="Su X.-H."/>
            <person name="Brejova B."/>
            <person name="Vinar T."/>
            <person name="Xu M."/>
            <person name="Wang M.-X."/>
            <person name="Zhang S.-G."/>
            <person name="Huang M.-R."/>
            <person name="Wu R."/>
            <person name="Zhou Y."/>
        </authorList>
    </citation>
    <scope>NUCLEOTIDE SEQUENCE [LARGE SCALE GENOMIC DNA]</scope>
    <source>
        <strain evidence="5 6">MB_m1</strain>
    </source>
</reference>
<keyword evidence="1" id="KW-0479">Metal-binding</keyword>
<dbReference type="InterPro" id="IPR013083">
    <property type="entry name" value="Znf_RING/FYVE/PHD"/>
</dbReference>